<keyword evidence="4" id="KW-1185">Reference proteome</keyword>
<feature type="transmembrane region" description="Helical" evidence="2">
    <location>
        <begin position="82"/>
        <end position="101"/>
    </location>
</feature>
<feature type="region of interest" description="Disordered" evidence="1">
    <location>
        <begin position="152"/>
        <end position="233"/>
    </location>
</feature>
<evidence type="ECO:0000256" key="1">
    <source>
        <dbReference type="SAM" id="MobiDB-lite"/>
    </source>
</evidence>
<dbReference type="AlphaFoldDB" id="A0A1C3NTL0"/>
<feature type="compositionally biased region" description="Low complexity" evidence="1">
    <location>
        <begin position="166"/>
        <end position="179"/>
    </location>
</feature>
<keyword evidence="2" id="KW-0812">Transmembrane</keyword>
<feature type="compositionally biased region" description="Pro residues" evidence="1">
    <location>
        <begin position="202"/>
        <end position="217"/>
    </location>
</feature>
<evidence type="ECO:0000313" key="3">
    <source>
        <dbReference type="EMBL" id="SBW17936.1"/>
    </source>
</evidence>
<keyword evidence="2" id="KW-0472">Membrane</keyword>
<dbReference type="InterPro" id="IPR021235">
    <property type="entry name" value="DUF2637"/>
</dbReference>
<dbReference type="Proteomes" id="UP000199013">
    <property type="component" value="Unassembled WGS sequence"/>
</dbReference>
<accession>A0A1C3NTL0</accession>
<reference evidence="4" key="1">
    <citation type="submission" date="2016-02" db="EMBL/GenBank/DDBJ databases">
        <authorList>
            <person name="Wibberg D."/>
        </authorList>
    </citation>
    <scope>NUCLEOTIDE SEQUENCE [LARGE SCALE GENOMIC DNA]</scope>
</reference>
<evidence type="ECO:0000256" key="2">
    <source>
        <dbReference type="SAM" id="Phobius"/>
    </source>
</evidence>
<feature type="transmembrane region" description="Helical" evidence="2">
    <location>
        <begin position="121"/>
        <end position="144"/>
    </location>
</feature>
<evidence type="ECO:0000313" key="4">
    <source>
        <dbReference type="Proteomes" id="UP000199013"/>
    </source>
</evidence>
<protein>
    <recommendedName>
        <fullName evidence="5">DUF2637 domain-containing protein</fullName>
    </recommendedName>
</protein>
<sequence length="295" mass="30674">MKLFGRWEARSVAILAGTYGVIGASAALSFESLRGLGELVGYSPRLANGLPISIDLYAAVVSLIWLGPGSRSTKIRRWAKQNTVFSAALSIACNALYHALLAGKLSTLARNAAGAMAVVDVNAAIVVAVGAIPPIILVLVVHLLSLLAEDRQPPEVATDSPRRPVAPRAADPPVVAVGRLVPPPTPSARPVAEIPTQKRPELPAPTPVSPPVRPPAPVTRKPAGAVAPVKPASDRKAAALAELARRDVAGEDLSRPGFNEEMAERLGVSLRSVEGYKTAYRLQKAGGVSTSEASG</sequence>
<proteinExistence type="predicted"/>
<keyword evidence="2" id="KW-1133">Transmembrane helix</keyword>
<organism evidence="3 4">
    <name type="scientific">Candidatus Protofrankia californiensis</name>
    <dbReference type="NCBI Taxonomy" id="1839754"/>
    <lineage>
        <taxon>Bacteria</taxon>
        <taxon>Bacillati</taxon>
        <taxon>Actinomycetota</taxon>
        <taxon>Actinomycetes</taxon>
        <taxon>Frankiales</taxon>
        <taxon>Frankiaceae</taxon>
        <taxon>Protofrankia</taxon>
    </lineage>
</organism>
<gene>
    <name evidence="3" type="ORF">FDG2_0434</name>
</gene>
<feature type="transmembrane region" description="Helical" evidence="2">
    <location>
        <begin position="12"/>
        <end position="30"/>
    </location>
</feature>
<feature type="compositionally biased region" description="Low complexity" evidence="1">
    <location>
        <begin position="218"/>
        <end position="231"/>
    </location>
</feature>
<evidence type="ECO:0008006" key="5">
    <source>
        <dbReference type="Google" id="ProtNLM"/>
    </source>
</evidence>
<dbReference type="EMBL" id="FLUV01000180">
    <property type="protein sequence ID" value="SBW17936.1"/>
    <property type="molecule type" value="Genomic_DNA"/>
</dbReference>
<feature type="transmembrane region" description="Helical" evidence="2">
    <location>
        <begin position="50"/>
        <end position="70"/>
    </location>
</feature>
<dbReference type="Pfam" id="PF10935">
    <property type="entry name" value="DUF2637"/>
    <property type="match status" value="1"/>
</dbReference>
<name>A0A1C3NTL0_9ACTN</name>